<reference evidence="2" key="1">
    <citation type="submission" date="2017-05" db="UniProtKB">
        <authorList>
            <consortium name="EnsemblMetazoa"/>
        </authorList>
    </citation>
    <scope>IDENTIFICATION</scope>
</reference>
<accession>A0A1X7SJ10</accession>
<feature type="compositionally biased region" description="Low complexity" evidence="1">
    <location>
        <begin position="101"/>
        <end position="113"/>
    </location>
</feature>
<dbReference type="OrthoDB" id="435430at2759"/>
<name>A0A1X7SJ10_AMPQE</name>
<feature type="region of interest" description="Disordered" evidence="1">
    <location>
        <begin position="70"/>
        <end position="181"/>
    </location>
</feature>
<dbReference type="InterPro" id="IPR036770">
    <property type="entry name" value="Ankyrin_rpt-contain_sf"/>
</dbReference>
<evidence type="ECO:0000313" key="2">
    <source>
        <dbReference type="EnsemblMetazoa" id="Aqu2.1.02101_001"/>
    </source>
</evidence>
<dbReference type="InParanoid" id="A0A1X7SJ10"/>
<proteinExistence type="predicted"/>
<dbReference type="Gene3D" id="1.25.40.20">
    <property type="entry name" value="Ankyrin repeat-containing domain"/>
    <property type="match status" value="1"/>
</dbReference>
<dbReference type="AlphaFoldDB" id="A0A1X7SJ10"/>
<protein>
    <submittedName>
        <fullName evidence="2">Uncharacterized protein</fullName>
    </submittedName>
</protein>
<feature type="compositionally biased region" description="Pro residues" evidence="1">
    <location>
        <begin position="156"/>
        <end position="169"/>
    </location>
</feature>
<dbReference type="SUPFAM" id="SSF48403">
    <property type="entry name" value="Ankyrin repeat"/>
    <property type="match status" value="1"/>
</dbReference>
<evidence type="ECO:0000256" key="1">
    <source>
        <dbReference type="SAM" id="MobiDB-lite"/>
    </source>
</evidence>
<sequence>MYFSLSLSENKNDQTPLDIAEEKKFDDCIELLQDASKKKYSKCEHIDIDWGVSNGDCENESIYQTPVDLGHGSGNGGMKRSETEDNIVGGGVGNGSMEKNLGLPLLSTGGLSSASPRLASRGHSPRRPLSQLIDVRGKGGGDGGAKQPFVPQQPNLYPPPSEPAPPPPLRTVSRETNPLPL</sequence>
<organism evidence="2">
    <name type="scientific">Amphimedon queenslandica</name>
    <name type="common">Sponge</name>
    <dbReference type="NCBI Taxonomy" id="400682"/>
    <lineage>
        <taxon>Eukaryota</taxon>
        <taxon>Metazoa</taxon>
        <taxon>Porifera</taxon>
        <taxon>Demospongiae</taxon>
        <taxon>Heteroscleromorpha</taxon>
        <taxon>Haplosclerida</taxon>
        <taxon>Niphatidae</taxon>
        <taxon>Amphimedon</taxon>
    </lineage>
</organism>
<dbReference type="EnsemblMetazoa" id="Aqu2.1.02101_001">
    <property type="protein sequence ID" value="Aqu2.1.02101_001"/>
    <property type="gene ID" value="Aqu2.1.02101"/>
</dbReference>